<comment type="similarity">
    <text evidence="3">Belongs to the NSE2 family.</text>
</comment>
<comment type="pathway">
    <text evidence="2">Protein modification; protein sumoylation.</text>
</comment>
<evidence type="ECO:0000256" key="8">
    <source>
        <dbReference type="ARBA" id="ARBA00022833"/>
    </source>
</evidence>
<gene>
    <name evidence="11" type="ORF">Naga_102006g2</name>
</gene>
<evidence type="ECO:0000313" key="11">
    <source>
        <dbReference type="EMBL" id="EWM25252.1"/>
    </source>
</evidence>
<dbReference type="GO" id="GO:0008270">
    <property type="term" value="F:zinc ion binding"/>
    <property type="evidence" value="ECO:0007669"/>
    <property type="project" value="UniProtKB-KW"/>
</dbReference>
<feature type="domain" description="SP-RING-type" evidence="10">
    <location>
        <begin position="1"/>
        <end position="33"/>
    </location>
</feature>
<evidence type="ECO:0000256" key="7">
    <source>
        <dbReference type="ARBA" id="ARBA00022786"/>
    </source>
</evidence>
<dbReference type="GO" id="GO:0016925">
    <property type="term" value="P:protein sumoylation"/>
    <property type="evidence" value="ECO:0007669"/>
    <property type="project" value="TreeGrafter"/>
</dbReference>
<dbReference type="OrthoDB" id="47490at2759"/>
<dbReference type="GO" id="GO:0005634">
    <property type="term" value="C:nucleus"/>
    <property type="evidence" value="ECO:0007669"/>
    <property type="project" value="UniProtKB-SubCell"/>
</dbReference>
<dbReference type="GO" id="GO:0061665">
    <property type="term" value="F:SUMO ligase activity"/>
    <property type="evidence" value="ECO:0007669"/>
    <property type="project" value="TreeGrafter"/>
</dbReference>
<evidence type="ECO:0000259" key="10">
    <source>
        <dbReference type="Pfam" id="PF11789"/>
    </source>
</evidence>
<dbReference type="PANTHER" id="PTHR21330">
    <property type="entry name" value="E3 SUMO-PROTEIN LIGASE NSE2"/>
    <property type="match status" value="1"/>
</dbReference>
<evidence type="ECO:0000256" key="3">
    <source>
        <dbReference type="ARBA" id="ARBA00008212"/>
    </source>
</evidence>
<accession>W7TGK6</accession>
<keyword evidence="5" id="KW-0479">Metal-binding</keyword>
<dbReference type="InterPro" id="IPR026846">
    <property type="entry name" value="Nse2(Mms21)"/>
</dbReference>
<dbReference type="Proteomes" id="UP000019335">
    <property type="component" value="Chromosome 11"/>
</dbReference>
<organism evidence="11 12">
    <name type="scientific">Nannochloropsis gaditana</name>
    <dbReference type="NCBI Taxonomy" id="72520"/>
    <lineage>
        <taxon>Eukaryota</taxon>
        <taxon>Sar</taxon>
        <taxon>Stramenopiles</taxon>
        <taxon>Ochrophyta</taxon>
        <taxon>Eustigmatophyceae</taxon>
        <taxon>Eustigmatales</taxon>
        <taxon>Monodopsidaceae</taxon>
        <taxon>Nannochloropsis</taxon>
    </lineage>
</organism>
<evidence type="ECO:0000256" key="1">
    <source>
        <dbReference type="ARBA" id="ARBA00004123"/>
    </source>
</evidence>
<proteinExistence type="inferred from homology"/>
<dbReference type="InterPro" id="IPR004181">
    <property type="entry name" value="Znf_MIZ"/>
</dbReference>
<protein>
    <submittedName>
        <fullName evidence="11">Zinc finger, RING/FYVE/PHD-type</fullName>
    </submittedName>
</protein>
<keyword evidence="12" id="KW-1185">Reference proteome</keyword>
<keyword evidence="8" id="KW-0862">Zinc</keyword>
<dbReference type="Gene3D" id="3.30.40.10">
    <property type="entry name" value="Zinc/RING finger domain, C3HC4 (zinc finger)"/>
    <property type="match status" value="1"/>
</dbReference>
<dbReference type="GO" id="GO:0030915">
    <property type="term" value="C:Smc5-Smc6 complex"/>
    <property type="evidence" value="ECO:0007669"/>
    <property type="project" value="InterPro"/>
</dbReference>
<dbReference type="PANTHER" id="PTHR21330:SF1">
    <property type="entry name" value="E3 SUMO-PROTEIN LIGASE NSE2"/>
    <property type="match status" value="1"/>
</dbReference>
<evidence type="ECO:0000256" key="4">
    <source>
        <dbReference type="ARBA" id="ARBA00022679"/>
    </source>
</evidence>
<sequence>MRNEPCGHTYSKAGIMQSLRKKHEVKCPVPGCNKAVRAASLERDREKEVLVLRFERQTQGVFMASQRDAGAEEVEE</sequence>
<evidence type="ECO:0000256" key="6">
    <source>
        <dbReference type="ARBA" id="ARBA00022771"/>
    </source>
</evidence>
<name>W7TGK6_9STRA</name>
<dbReference type="CDD" id="cd16651">
    <property type="entry name" value="SPL-RING_NSE2"/>
    <property type="match status" value="1"/>
</dbReference>
<dbReference type="EMBL" id="AZIL01000994">
    <property type="protein sequence ID" value="EWM25252.1"/>
    <property type="molecule type" value="Genomic_DNA"/>
</dbReference>
<evidence type="ECO:0000256" key="5">
    <source>
        <dbReference type="ARBA" id="ARBA00022723"/>
    </source>
</evidence>
<keyword evidence="7" id="KW-0833">Ubl conjugation pathway</keyword>
<dbReference type="InterPro" id="IPR013083">
    <property type="entry name" value="Znf_RING/FYVE/PHD"/>
</dbReference>
<evidence type="ECO:0000256" key="2">
    <source>
        <dbReference type="ARBA" id="ARBA00004718"/>
    </source>
</evidence>
<dbReference type="Pfam" id="PF11789">
    <property type="entry name" value="zf-Nse"/>
    <property type="match status" value="1"/>
</dbReference>
<evidence type="ECO:0000256" key="9">
    <source>
        <dbReference type="ARBA" id="ARBA00023242"/>
    </source>
</evidence>
<keyword evidence="9" id="KW-0539">Nucleus</keyword>
<dbReference type="AlphaFoldDB" id="W7TGK6"/>
<evidence type="ECO:0000313" key="12">
    <source>
        <dbReference type="Proteomes" id="UP000019335"/>
    </source>
</evidence>
<reference evidence="11 12" key="1">
    <citation type="journal article" date="2014" name="Mol. Plant">
        <title>Chromosome Scale Genome Assembly and Transcriptome Profiling of Nannochloropsis gaditana in Nitrogen Depletion.</title>
        <authorList>
            <person name="Corteggiani Carpinelli E."/>
            <person name="Telatin A."/>
            <person name="Vitulo N."/>
            <person name="Forcato C."/>
            <person name="D'Angelo M."/>
            <person name="Schiavon R."/>
            <person name="Vezzi A."/>
            <person name="Giacometti G.M."/>
            <person name="Morosinotto T."/>
            <person name="Valle G."/>
        </authorList>
    </citation>
    <scope>NUCLEOTIDE SEQUENCE [LARGE SCALE GENOMIC DNA]</scope>
    <source>
        <strain evidence="11 12">B-31</strain>
    </source>
</reference>
<comment type="caution">
    <text evidence="11">The sequence shown here is derived from an EMBL/GenBank/DDBJ whole genome shotgun (WGS) entry which is preliminary data.</text>
</comment>
<comment type="subcellular location">
    <subcellularLocation>
        <location evidence="1">Nucleus</location>
    </subcellularLocation>
</comment>
<dbReference type="SUPFAM" id="SSF57850">
    <property type="entry name" value="RING/U-box"/>
    <property type="match status" value="1"/>
</dbReference>
<keyword evidence="4" id="KW-0808">Transferase</keyword>
<dbReference type="GO" id="GO:0000724">
    <property type="term" value="P:double-strand break repair via homologous recombination"/>
    <property type="evidence" value="ECO:0007669"/>
    <property type="project" value="InterPro"/>
</dbReference>
<keyword evidence="6" id="KW-0863">Zinc-finger</keyword>